<keyword evidence="4" id="KW-1185">Reference proteome</keyword>
<dbReference type="AlphaFoldDB" id="A0A1I3E6C1"/>
<dbReference type="RefSeq" id="WP_092452740.1">
    <property type="nucleotide sequence ID" value="NZ_BKAC01000027.1"/>
</dbReference>
<organism evidence="3 5">
    <name type="scientific">Cryobacterium levicorallinum</name>
    <dbReference type="NCBI Taxonomy" id="995038"/>
    <lineage>
        <taxon>Bacteria</taxon>
        <taxon>Bacillati</taxon>
        <taxon>Actinomycetota</taxon>
        <taxon>Actinomycetes</taxon>
        <taxon>Micrococcales</taxon>
        <taxon>Microbacteriaceae</taxon>
        <taxon>Cryobacterium</taxon>
    </lineage>
</organism>
<protein>
    <submittedName>
        <fullName evidence="3">Uncharacterized protein</fullName>
    </submittedName>
</protein>
<accession>A0A1I3E6C1</accession>
<evidence type="ECO:0000313" key="5">
    <source>
        <dbReference type="Proteomes" id="UP000297963"/>
    </source>
</evidence>
<feature type="compositionally biased region" description="Basic and acidic residues" evidence="1">
    <location>
        <begin position="15"/>
        <end position="29"/>
    </location>
</feature>
<dbReference type="Proteomes" id="UP000199681">
    <property type="component" value="Unassembled WGS sequence"/>
</dbReference>
<proteinExistence type="predicted"/>
<evidence type="ECO:0000313" key="2">
    <source>
        <dbReference type="EMBL" id="SFH94550.1"/>
    </source>
</evidence>
<reference evidence="2 4" key="1">
    <citation type="submission" date="2016-10" db="EMBL/GenBank/DDBJ databases">
        <authorList>
            <person name="Varghese N."/>
            <person name="Submissions S."/>
        </authorList>
    </citation>
    <scope>NUCLEOTIDE SEQUENCE [LARGE SCALE GENOMIC DNA]</scope>
    <source>
        <strain evidence="2 4">GMCC 1.11211</strain>
    </source>
</reference>
<gene>
    <name evidence="3" type="ORF">E3O11_15120</name>
    <name evidence="2" type="ORF">SAMN05216274_12323</name>
</gene>
<evidence type="ECO:0000256" key="1">
    <source>
        <dbReference type="SAM" id="MobiDB-lite"/>
    </source>
</evidence>
<reference evidence="3 5" key="2">
    <citation type="submission" date="2019-03" db="EMBL/GenBank/DDBJ databases">
        <title>Genomics of glacier-inhabiting Cryobacterium strains.</title>
        <authorList>
            <person name="Liu Q."/>
            <person name="Xin Y.-H."/>
        </authorList>
    </citation>
    <scope>NUCLEOTIDE SEQUENCE [LARGE SCALE GENOMIC DNA]</scope>
    <source>
        <strain evidence="3 5">Hh34</strain>
    </source>
</reference>
<comment type="caution">
    <text evidence="3">The sequence shown here is derived from an EMBL/GenBank/DDBJ whole genome shotgun (WGS) entry which is preliminary data.</text>
</comment>
<feature type="region of interest" description="Disordered" evidence="1">
    <location>
        <begin position="1"/>
        <end position="29"/>
    </location>
</feature>
<dbReference type="Proteomes" id="UP000297963">
    <property type="component" value="Unassembled WGS sequence"/>
</dbReference>
<evidence type="ECO:0000313" key="3">
    <source>
        <dbReference type="EMBL" id="TFB82439.1"/>
    </source>
</evidence>
<sequence>MNGPSEEGAAAQKSLVEHPSLDDAAEKRRQYVAANRDRIREMNRLWRSEHLDRARELNRDSMRRAAARRHREAEVRARGRERAERWRVEHPERRRESQQRWVEENREKVREYYNRYYEAHRDEVNARAAARRDADPERTKQITRQWAERNKERRAELQRNRRSDPKIYQSELEANAAARRLKRSLSRAGLPPKRIHVATAAERRANEREADAYFNDPSRLEHVRQFTVFAESLTQHMLKNGPRMREFAEAYVETRARMGLPPIPVENIVYARAVEIVAERMRRVDLLTGRDVAATVRSTKAEVRRIERQQQFDGLVKTVVVQVHRNSARYGVDAEMENQARAHQGKPRAPIDSLVAMLAMQEVLGEVPTSLLTIEDARSAARIVGLRISMSRTTRPNLVDNLVHRRIFRELTGG</sequence>
<dbReference type="EMBL" id="FOPW01000023">
    <property type="protein sequence ID" value="SFH94550.1"/>
    <property type="molecule type" value="Genomic_DNA"/>
</dbReference>
<name>A0A1I3E6C1_9MICO</name>
<dbReference type="STRING" id="995038.SAMN05216274_12323"/>
<dbReference type="EMBL" id="SOFE01000025">
    <property type="protein sequence ID" value="TFB82439.1"/>
    <property type="molecule type" value="Genomic_DNA"/>
</dbReference>
<evidence type="ECO:0000313" key="4">
    <source>
        <dbReference type="Proteomes" id="UP000199681"/>
    </source>
</evidence>